<dbReference type="InterPro" id="IPR018368">
    <property type="entry name" value="ClpA/B_CS1"/>
</dbReference>
<dbReference type="InterPro" id="IPR027417">
    <property type="entry name" value="P-loop_NTPase"/>
</dbReference>
<organism evidence="8 9">
    <name type="scientific">Candidatus Merdivivens faecigallinarum</name>
    <dbReference type="NCBI Taxonomy" id="2840871"/>
    <lineage>
        <taxon>Bacteria</taxon>
        <taxon>Pseudomonadati</taxon>
        <taxon>Bacteroidota</taxon>
        <taxon>Bacteroidia</taxon>
        <taxon>Bacteroidales</taxon>
        <taxon>Muribaculaceae</taxon>
        <taxon>Muribaculaceae incertae sedis</taxon>
        <taxon>Candidatus Merdivivens</taxon>
    </lineage>
</organism>
<evidence type="ECO:0000256" key="5">
    <source>
        <dbReference type="PROSITE-ProRule" id="PRU01251"/>
    </source>
</evidence>
<keyword evidence="1 5" id="KW-0677">Repeat</keyword>
<keyword evidence="4" id="KW-0143">Chaperone</keyword>
<dbReference type="Gene3D" id="3.40.50.300">
    <property type="entry name" value="P-loop containing nucleotide triphosphate hydrolases"/>
    <property type="match status" value="2"/>
</dbReference>
<accession>A0A9D9J0L4</accession>
<dbReference type="FunFam" id="3.40.50.300:FF:000025">
    <property type="entry name" value="ATP-dependent Clp protease subunit"/>
    <property type="match status" value="1"/>
</dbReference>
<dbReference type="InterPro" id="IPR004176">
    <property type="entry name" value="Clp_R_N"/>
</dbReference>
<dbReference type="GO" id="GO:0034605">
    <property type="term" value="P:cellular response to heat"/>
    <property type="evidence" value="ECO:0007669"/>
    <property type="project" value="TreeGrafter"/>
</dbReference>
<gene>
    <name evidence="8" type="ORF">IAC87_03590</name>
</gene>
<dbReference type="Pfam" id="PF02861">
    <property type="entry name" value="Clp_N"/>
    <property type="match status" value="1"/>
</dbReference>
<dbReference type="Gene3D" id="4.10.860.10">
    <property type="entry name" value="UVR domain"/>
    <property type="match status" value="1"/>
</dbReference>
<reference evidence="8" key="2">
    <citation type="journal article" date="2021" name="PeerJ">
        <title>Extensive microbial diversity within the chicken gut microbiome revealed by metagenomics and culture.</title>
        <authorList>
            <person name="Gilroy R."/>
            <person name="Ravi A."/>
            <person name="Getino M."/>
            <person name="Pursley I."/>
            <person name="Horton D.L."/>
            <person name="Alikhan N.F."/>
            <person name="Baker D."/>
            <person name="Gharbi K."/>
            <person name="Hall N."/>
            <person name="Watson M."/>
            <person name="Adriaenssens E.M."/>
            <person name="Foster-Nyarko E."/>
            <person name="Jarju S."/>
            <person name="Secka A."/>
            <person name="Antonio M."/>
            <person name="Oren A."/>
            <person name="Chaudhuri R.R."/>
            <person name="La Ragione R."/>
            <person name="Hildebrand F."/>
            <person name="Pallen M.J."/>
        </authorList>
    </citation>
    <scope>NUCLEOTIDE SEQUENCE</scope>
    <source>
        <strain evidence="8">B3-2255</strain>
    </source>
</reference>
<dbReference type="Gene3D" id="1.10.8.60">
    <property type="match status" value="2"/>
</dbReference>
<dbReference type="Proteomes" id="UP000823772">
    <property type="component" value="Unassembled WGS sequence"/>
</dbReference>
<dbReference type="InterPro" id="IPR001270">
    <property type="entry name" value="ClpA/B"/>
</dbReference>
<keyword evidence="2" id="KW-0547">Nucleotide-binding</keyword>
<keyword evidence="3 8" id="KW-0067">ATP-binding</keyword>
<evidence type="ECO:0000256" key="1">
    <source>
        <dbReference type="ARBA" id="ARBA00022737"/>
    </source>
</evidence>
<dbReference type="GO" id="GO:0006508">
    <property type="term" value="P:proteolysis"/>
    <property type="evidence" value="ECO:0007669"/>
    <property type="project" value="UniProtKB-KW"/>
</dbReference>
<dbReference type="GO" id="GO:0005737">
    <property type="term" value="C:cytoplasm"/>
    <property type="evidence" value="ECO:0007669"/>
    <property type="project" value="TreeGrafter"/>
</dbReference>
<dbReference type="Gene3D" id="1.10.1780.10">
    <property type="entry name" value="Clp, N-terminal domain"/>
    <property type="match status" value="1"/>
</dbReference>
<dbReference type="PANTHER" id="PTHR11638">
    <property type="entry name" value="ATP-DEPENDENT CLP PROTEASE"/>
    <property type="match status" value="1"/>
</dbReference>
<evidence type="ECO:0000259" key="7">
    <source>
        <dbReference type="PROSITE" id="PS51903"/>
    </source>
</evidence>
<dbReference type="Pfam" id="PF07724">
    <property type="entry name" value="AAA_2"/>
    <property type="match status" value="1"/>
</dbReference>
<protein>
    <submittedName>
        <fullName evidence="8">ATP-dependent Clp protease ATP-binding subunit</fullName>
    </submittedName>
</protein>
<keyword evidence="8" id="KW-0645">Protease</keyword>
<dbReference type="PRINTS" id="PR00300">
    <property type="entry name" value="CLPPROTEASEA"/>
</dbReference>
<dbReference type="InterPro" id="IPR050130">
    <property type="entry name" value="ClpA_ClpB"/>
</dbReference>
<dbReference type="PROSITE" id="PS51903">
    <property type="entry name" value="CLP_R"/>
    <property type="match status" value="1"/>
</dbReference>
<dbReference type="InterPro" id="IPR041546">
    <property type="entry name" value="ClpA/ClpB_AAA_lid"/>
</dbReference>
<reference evidence="8" key="1">
    <citation type="submission" date="2020-10" db="EMBL/GenBank/DDBJ databases">
        <authorList>
            <person name="Gilroy R."/>
        </authorList>
    </citation>
    <scope>NUCLEOTIDE SEQUENCE</scope>
    <source>
        <strain evidence="8">B3-2255</strain>
    </source>
</reference>
<dbReference type="PANTHER" id="PTHR11638:SF18">
    <property type="entry name" value="HEAT SHOCK PROTEIN 104"/>
    <property type="match status" value="1"/>
</dbReference>
<dbReference type="InterPro" id="IPR003593">
    <property type="entry name" value="AAA+_ATPase"/>
</dbReference>
<dbReference type="SUPFAM" id="SSF81923">
    <property type="entry name" value="Double Clp-N motif"/>
    <property type="match status" value="1"/>
</dbReference>
<evidence type="ECO:0000256" key="6">
    <source>
        <dbReference type="SAM" id="MobiDB-lite"/>
    </source>
</evidence>
<feature type="region of interest" description="Disordered" evidence="6">
    <location>
        <begin position="141"/>
        <end position="179"/>
    </location>
</feature>
<sequence length="829" mass="91877">MKDNMYIMREVNRIMLLAREEAERLGNENIRPDHLFLAILRDGNNRAYRTLKSLDADTKEIKLELDNIYRVVPAPPYDEEIPLPASVEAQNVLGKMISEARKENTEKVDSLHLLCAILGSKESRAKDILEKQGISLEDIVRNAGMPENRPAGNRAKPDEGQQLHEGQRPNERRQAPARPVSMLQEFGTDLTSEAESGRLDPVIGREEEIERLIRILGRRKKNNPLLIGDSGVGKSAIVEGLAAKIAGHRVPKNFIGKRIISLDMPSVVAGTKFRGEFEERLKSIINELSRRQDIILFIDEIHTIIGAGSASGSIDAANMLKPALARGEIQCIGATTREEFTKTVEKDAALERRFQKIPVEPTDFDGTLAILKGIKGKYEDYHGVVYTEEALRECIRLTERYINGRALPDKAIDAMDEAGSMLHLSATGTDSKALRLYNKLASIKSEKQQAAKSGDFIKAAALFRKERSMNEQLSGTGEPEKNGKMTVTADHIAAVVSEMSGIPVEKIAESEAEKLSSLSDRIKRRIIGQDEAVDSVANAIKRSRSGLKDPGKPIGTFIFFGPTGVGKTELAKAVAEGIFGSQDSLIRVDMGEFSEKFTSSRLIGAPPGYVGYDNGGELSEKVRKHPYSVVLLDEIEKAHPDIFNMLLQIMDEGKLTDSNGRSIDFRNCIIIMTSNAGSREMQDFGDGLGFLSGEEKKNAGRKSAAEKAIRNIFPPEFLNRIDVQVHFNPLTKNDMLKIADIELSKLKRRMKENGYVLEISEGVKRLIAEKGYDPKFGARPLKRAIQNLIENPAADEIIRIKTGQAGSSERRKIVFRLSRGTSEKKIEIV</sequence>
<evidence type="ECO:0000313" key="9">
    <source>
        <dbReference type="Proteomes" id="UP000823772"/>
    </source>
</evidence>
<proteinExistence type="predicted"/>
<dbReference type="InterPro" id="IPR019489">
    <property type="entry name" value="Clp_ATPase_C"/>
</dbReference>
<dbReference type="GO" id="GO:0016887">
    <property type="term" value="F:ATP hydrolysis activity"/>
    <property type="evidence" value="ECO:0007669"/>
    <property type="project" value="InterPro"/>
</dbReference>
<dbReference type="CDD" id="cd00009">
    <property type="entry name" value="AAA"/>
    <property type="match status" value="1"/>
</dbReference>
<dbReference type="SMART" id="SM01086">
    <property type="entry name" value="ClpB_D2-small"/>
    <property type="match status" value="1"/>
</dbReference>
<name>A0A9D9J0L4_9BACT</name>
<dbReference type="PROSITE" id="PS00870">
    <property type="entry name" value="CLPAB_1"/>
    <property type="match status" value="1"/>
</dbReference>
<evidence type="ECO:0000256" key="4">
    <source>
        <dbReference type="ARBA" id="ARBA00023186"/>
    </source>
</evidence>
<evidence type="ECO:0000313" key="8">
    <source>
        <dbReference type="EMBL" id="MBO8481611.1"/>
    </source>
</evidence>
<dbReference type="EMBL" id="JADILY010000079">
    <property type="protein sequence ID" value="MBO8481611.1"/>
    <property type="molecule type" value="Genomic_DNA"/>
</dbReference>
<evidence type="ECO:0000256" key="2">
    <source>
        <dbReference type="ARBA" id="ARBA00022741"/>
    </source>
</evidence>
<dbReference type="AlphaFoldDB" id="A0A9D9J0L4"/>
<dbReference type="InterPro" id="IPR003959">
    <property type="entry name" value="ATPase_AAA_core"/>
</dbReference>
<dbReference type="InterPro" id="IPR036628">
    <property type="entry name" value="Clp_N_dom_sf"/>
</dbReference>
<dbReference type="Pfam" id="PF10431">
    <property type="entry name" value="ClpB_D2-small"/>
    <property type="match status" value="1"/>
</dbReference>
<dbReference type="SUPFAM" id="SSF52540">
    <property type="entry name" value="P-loop containing nucleoside triphosphate hydrolases"/>
    <property type="match status" value="2"/>
</dbReference>
<feature type="compositionally biased region" description="Basic and acidic residues" evidence="6">
    <location>
        <begin position="155"/>
        <end position="174"/>
    </location>
</feature>
<dbReference type="Pfam" id="PF00004">
    <property type="entry name" value="AAA"/>
    <property type="match status" value="1"/>
</dbReference>
<dbReference type="GO" id="GO:0008233">
    <property type="term" value="F:peptidase activity"/>
    <property type="evidence" value="ECO:0007669"/>
    <property type="project" value="UniProtKB-KW"/>
</dbReference>
<feature type="domain" description="Clp R" evidence="7">
    <location>
        <begin position="2"/>
        <end position="153"/>
    </location>
</feature>
<evidence type="ECO:0000256" key="3">
    <source>
        <dbReference type="ARBA" id="ARBA00022840"/>
    </source>
</evidence>
<comment type="caution">
    <text evidence="8">The sequence shown here is derived from an EMBL/GenBank/DDBJ whole genome shotgun (WGS) entry which is preliminary data.</text>
</comment>
<dbReference type="SMART" id="SM00382">
    <property type="entry name" value="AAA"/>
    <property type="match status" value="2"/>
</dbReference>
<dbReference type="GO" id="GO:0005524">
    <property type="term" value="F:ATP binding"/>
    <property type="evidence" value="ECO:0007669"/>
    <property type="project" value="UniProtKB-KW"/>
</dbReference>
<dbReference type="FunFam" id="3.40.50.300:FF:000010">
    <property type="entry name" value="Chaperone clpB 1, putative"/>
    <property type="match status" value="1"/>
</dbReference>
<dbReference type="CDD" id="cd19499">
    <property type="entry name" value="RecA-like_ClpB_Hsp104-like"/>
    <property type="match status" value="1"/>
</dbReference>
<keyword evidence="8" id="KW-0378">Hydrolase</keyword>
<dbReference type="Pfam" id="PF17871">
    <property type="entry name" value="AAA_lid_9"/>
    <property type="match status" value="1"/>
</dbReference>